<feature type="compositionally biased region" description="Basic and acidic residues" evidence="7">
    <location>
        <begin position="2254"/>
        <end position="2263"/>
    </location>
</feature>
<dbReference type="PANTHER" id="PTHR21610:SF9">
    <property type="entry name" value="VON WILLEBRAND FACTOR A DOMAIN-CONTAINING PROTEIN 8"/>
    <property type="match status" value="1"/>
</dbReference>
<dbReference type="GO" id="GO:0016887">
    <property type="term" value="F:ATP hydrolysis activity"/>
    <property type="evidence" value="ECO:0007669"/>
    <property type="project" value="InterPro"/>
</dbReference>
<feature type="region of interest" description="Disordered" evidence="7">
    <location>
        <begin position="2218"/>
        <end position="2570"/>
    </location>
</feature>
<evidence type="ECO:0000256" key="7">
    <source>
        <dbReference type="SAM" id="MobiDB-lite"/>
    </source>
</evidence>
<feature type="compositionally biased region" description="Low complexity" evidence="7">
    <location>
        <begin position="1450"/>
        <end position="1462"/>
    </location>
</feature>
<feature type="compositionally biased region" description="Low complexity" evidence="7">
    <location>
        <begin position="1471"/>
        <end position="1493"/>
    </location>
</feature>
<name>A0A9Q5I4N5_SANBA</name>
<sequence length="2570" mass="283587">MLILPTLRRLFARSSLLGKAASMSQPKRRLDQLARTISTETPPTIGTLKLGNITFHVPNSGSPSRLPHSKALLDTQDSTNLDNLYFMLQKYLLGQDIFLLSQPGPYARRLAMTFCSMINAEYEHIALHRDVGETELKQGREIRTNSNLAYADSAAVRAAKHGRILILEGIEKAERGIMPVLNNLLENREINLDDGTHILHPARFELLDTSDSRSDITFIPAHRNFRVIAIAAPVPPYPGHPLDPPFRSRFQSRFIDPAGAALALEGTVPTPRFNTFLDRLRELILSTELASDIRQPLARIVRAPLPAFPQTALMKLRQLVYAFPPPDERGYQLTPEQLARLVLTLHPTLLFAPSTGWTTLSRLCEGSGLGPLDDRSKIVSSNGHGLLGFSLSRIERLDGHTARLIFTRHHGLSPVILDVPAGPRAYLPYPFPLGKASSLQDGTQFTSSARLLSSLTALMQAHALGWDASLIPPAQLATASCSTSIVLQLFSELLGYEMDSVHLYKEVGGRELLMRRNIENGGATSWQPSSLIQGAWSGRLVHLAATDVIGATAGSLSRLTQDREVELWEGRRLVADATSEEASTEKAGLSVPHPSFRVISTASKSMPLRDWLNDEHVNMFFPVLMQPMDTDEETSLLLSTGCPRPVVALLLSFTSKYREAMSSNDSVTKGGSGSGGSMIKNRKLGTRTLLRIARRIATVRWDDDLYNHIRRAVLADFLPPTEKMALDTIFAESRITPRSAVYNAPPMLSDKNLVFPLNSNQINVDQSSYSVIIPCFDPSQDPEGVASHVPHMDHFYDNSLQSGLMRDMAVDLELLGEHLVLLGNQGVGKNKIIDRLCQLLGRPREYVQLHRDTTVNQLMFTTTLSGGILRFQDSPLLRAIIHGRIIVIDEADKAPSHVIAAFHSLGAHGEMTLSDGRRVRRVRERADDIVVHKNFRMVLLANRPGYPFLGNQFLQVLGDSFSCHSISNPDMESERRLLQQLAPEVSADTLRRLVAAFQELRRTSDSGKLTYPYSLRELINVIRHLRAYPDDSLEDTLRNVFDFDVYKPEAIDFVIEVFNRHGLEVKRLGLEAARETAEKQVKDVRFEPKGPTDLKGPKYGKEDPKNEEHSGGNTWAGGTGGRDTAGLGGRGGYMRLFKGHDIKQVSDKLKNEVPEHVQEQAREMARQELERRLQELNMSTGEATEYNRLLVEVQAHIAKLFDLLETTEDLAAREEERVWVKRQTDGELDDSRLMEGLTGEATVYKRRGTEKPEMGRPQIKPKRIRFVFDVSGSMYRFQYDGRLQRSFETAVMLMETFAKLTRPDKYVWDIYGQSGDSPSIPLIESGKPPADIRERWKVIQKMNMITQYAFAGDYTVEAIEKAVDEVAKFDADDWFVIAISDANFGRYNITAEDLRRSMNRNPKVHTALICIGEGAEASCCNCPAILLVLPLVVVVVAAIIAPTPAMSTKSSPRASSGSLTSPSPSPPPEPTSKMPPSTTKAPATALDSSSELSELTEDEQDGSRASTHSNTPNQDNRRAPRRKRSGIVPEPMWDWAYRPNGRKSNDTDEPASAGSKNSNPSVSHAFDGVSGKDNDEVGDGPRPYTARRLTSDNERDNDGGSHSDDSGDNDDAVDSEPEPEDDDPASKPLSTTVPIDKDDTRESSAALTEDDPADPVTATPRSDYSMESEEEEPHEEEYEVTGDAADDAEEDEEEDETGKNVDTVSVVPPVPSGSSIMAGQQLIKTPSASPSTSPEPEEEPAEEPASALSEKGVKAEPVEPEAVTAPSNNEDEAEIADQPEVEAGRDPEVEPEVEAEEAELELQPAHRAEALDVLAQIELRFALVREALYVEKMEDLAMEEALILQGLHPEMLHLQNELQARHDRRLELAVKKRKYEDDHVTFMRKVEEDAIWSWWKYERDELQTEMFAESSRKRRKLEREKRALERPPISRAIPQRSTSMVPTKRLSARELVKYASLDSTQDRSKLKRRRGEPVDEKYTYPSLPILSTQEIQNDLQLLTAPRPRPYHGPVMGEIGPGMGMASPFEQHYMDYNAPRMGPPGHGPPFVPAPIGVHHPYGPPPPGRIYHPQPPGPPAPPPPMGSIHHSGPRAMQGPGAPLMAGYHPQNTRQMRRSPSPPRMQGYEHGINGGPPYGASSGPGQHWAQVPPGTNPNGIAGPSKQSTVNGYGKEPRRDGRERDARLERERDRERLWHENNAKEAQTQDEYGRLHTPHLHRNSHVHQQLQGVPHHHHVVHRHNAHHHHPPGRTPSQHSLQRTHEIDHDSPSCHPLPPVEHINLLSKPAPSSPYRKQEDDRERERDRDRERSRIVPGPPPMSQLGPPPEKDRPQATPFVMTPSQAMQAGFNPPRTDGRDSSRREPWMDDRARYEQPDGYNHPPHSEGSSRRSHAGHSRQGSSTTLGSPRMRNGTAISPQTPPPSMPLPPSGPGMGPAPPPVFTPGLLHSPSRLSSSLHASPLASAGISTPKGVTTRPISPLPVPSKALPSAFTPAGPGTPGGSGSRLGTPGLAGPGTRPDGPGPLNGHGLGLTHGPGLYPPPGSGLAGPAQPLIPPGSSEPSHIVPPKMMPVHTANGS</sequence>
<evidence type="ECO:0000256" key="3">
    <source>
        <dbReference type="ARBA" id="ARBA00023015"/>
    </source>
</evidence>
<evidence type="ECO:0000256" key="1">
    <source>
        <dbReference type="ARBA" id="ARBA00004123"/>
    </source>
</evidence>
<protein>
    <recommendedName>
        <fullName evidence="8">ATPase dynein-related AAA domain-containing protein</fullName>
    </recommendedName>
</protein>
<evidence type="ECO:0000313" key="9">
    <source>
        <dbReference type="EMBL" id="OCB91603.1"/>
    </source>
</evidence>
<dbReference type="OrthoDB" id="5186at2759"/>
<evidence type="ECO:0000256" key="6">
    <source>
        <dbReference type="SAM" id="Coils"/>
    </source>
</evidence>
<feature type="compositionally biased region" description="Gly residues" evidence="7">
    <location>
        <begin position="1114"/>
        <end position="1124"/>
    </location>
</feature>
<feature type="region of interest" description="Disordered" evidence="7">
    <location>
        <begin position="1445"/>
        <end position="1797"/>
    </location>
</feature>
<dbReference type="EMBL" id="LNZH02000079">
    <property type="protein sequence ID" value="OCB91603.1"/>
    <property type="molecule type" value="Genomic_DNA"/>
</dbReference>
<feature type="compositionally biased region" description="Pro residues" evidence="7">
    <location>
        <begin position="2059"/>
        <end position="2079"/>
    </location>
</feature>
<feature type="compositionally biased region" description="Pro residues" evidence="7">
    <location>
        <begin position="2411"/>
        <end position="2434"/>
    </location>
</feature>
<keyword evidence="6" id="KW-0175">Coiled coil</keyword>
<keyword evidence="2" id="KW-0678">Repressor</keyword>
<feature type="coiled-coil region" evidence="6">
    <location>
        <begin position="1157"/>
        <end position="1217"/>
    </location>
</feature>
<feature type="region of interest" description="Disordered" evidence="7">
    <location>
        <begin position="1909"/>
        <end position="1942"/>
    </location>
</feature>
<dbReference type="Proteomes" id="UP000757232">
    <property type="component" value="Unassembled WGS sequence"/>
</dbReference>
<feature type="compositionally biased region" description="Basic and acidic residues" evidence="7">
    <location>
        <begin position="2347"/>
        <end position="2367"/>
    </location>
</feature>
<feature type="compositionally biased region" description="Basic residues" evidence="7">
    <location>
        <begin position="2226"/>
        <end position="2243"/>
    </location>
</feature>
<evidence type="ECO:0000256" key="5">
    <source>
        <dbReference type="ARBA" id="ARBA00023242"/>
    </source>
</evidence>
<dbReference type="Pfam" id="PF08598">
    <property type="entry name" value="Sds3"/>
    <property type="match status" value="1"/>
</dbReference>
<dbReference type="InterPro" id="IPR027417">
    <property type="entry name" value="P-loop_NTPase"/>
</dbReference>
<feature type="compositionally biased region" description="Acidic residues" evidence="7">
    <location>
        <begin position="1606"/>
        <end position="1623"/>
    </location>
</feature>
<dbReference type="GO" id="GO:0010468">
    <property type="term" value="P:regulation of gene expression"/>
    <property type="evidence" value="ECO:0007669"/>
    <property type="project" value="UniProtKB-ARBA"/>
</dbReference>
<keyword evidence="10" id="KW-1185">Reference proteome</keyword>
<feature type="region of interest" description="Disordered" evidence="7">
    <location>
        <begin position="2059"/>
        <end position="2084"/>
    </location>
</feature>
<dbReference type="InterPro" id="IPR011704">
    <property type="entry name" value="ATPase_dyneun-rel_AAA"/>
</dbReference>
<proteinExistence type="predicted"/>
<dbReference type="GO" id="GO:0005654">
    <property type="term" value="C:nucleoplasm"/>
    <property type="evidence" value="ECO:0007669"/>
    <property type="project" value="UniProtKB-ARBA"/>
</dbReference>
<dbReference type="InterPro" id="IPR036465">
    <property type="entry name" value="vWFA_dom_sf"/>
</dbReference>
<dbReference type="GO" id="GO:0005524">
    <property type="term" value="F:ATP binding"/>
    <property type="evidence" value="ECO:0007669"/>
    <property type="project" value="InterPro"/>
</dbReference>
<dbReference type="SMART" id="SM01401">
    <property type="entry name" value="Sds3"/>
    <property type="match status" value="1"/>
</dbReference>
<accession>A0A9Q5I4N5</accession>
<comment type="subcellular location">
    <subcellularLocation>
        <location evidence="1">Nucleus</location>
    </subcellularLocation>
</comment>
<feature type="compositionally biased region" description="Basic and acidic residues" evidence="7">
    <location>
        <begin position="1079"/>
        <end position="1110"/>
    </location>
</feature>
<keyword evidence="5" id="KW-0539">Nucleus</keyword>
<feature type="compositionally biased region" description="Gly residues" evidence="7">
    <location>
        <begin position="2516"/>
        <end position="2526"/>
    </location>
</feature>
<reference evidence="9" key="1">
    <citation type="submission" date="2016-06" db="EMBL/GenBank/DDBJ databases">
        <title>Draft Genome sequence of the fungus Inonotus baumii.</title>
        <authorList>
            <person name="Zhu H."/>
            <person name="Lin W."/>
        </authorList>
    </citation>
    <scope>NUCLEOTIDE SEQUENCE</scope>
    <source>
        <strain evidence="9">821</strain>
    </source>
</reference>
<dbReference type="Gene3D" id="3.40.50.300">
    <property type="entry name" value="P-loop containing nucleotide triphosphate hydrolases"/>
    <property type="match status" value="2"/>
</dbReference>
<feature type="compositionally biased region" description="Acidic residues" evidence="7">
    <location>
        <begin position="1666"/>
        <end position="1696"/>
    </location>
</feature>
<feature type="domain" description="ATPase dynein-related AAA" evidence="8">
    <location>
        <begin position="97"/>
        <end position="250"/>
    </location>
</feature>
<keyword evidence="3" id="KW-0805">Transcription regulation</keyword>
<gene>
    <name evidence="9" type="ORF">A7U60_g1140</name>
</gene>
<dbReference type="InterPro" id="IPR013907">
    <property type="entry name" value="Sds3"/>
</dbReference>
<dbReference type="GO" id="GO:0005737">
    <property type="term" value="C:cytoplasm"/>
    <property type="evidence" value="ECO:0007669"/>
    <property type="project" value="TreeGrafter"/>
</dbReference>
<feature type="domain" description="ATPase dynein-related AAA" evidence="8">
    <location>
        <begin position="818"/>
        <end position="957"/>
    </location>
</feature>
<dbReference type="PANTHER" id="PTHR21610">
    <property type="entry name" value="VON WILLEBRAND FACTOR A DOMAIN-CONTAINING PROTEIN 8"/>
    <property type="match status" value="1"/>
</dbReference>
<feature type="compositionally biased region" description="Polar residues" evidence="7">
    <location>
        <begin position="1503"/>
        <end position="1514"/>
    </location>
</feature>
<evidence type="ECO:0000259" key="8">
    <source>
        <dbReference type="Pfam" id="PF07728"/>
    </source>
</evidence>
<feature type="compositionally biased region" description="Low complexity" evidence="7">
    <location>
        <begin position="2435"/>
        <end position="2457"/>
    </location>
</feature>
<feature type="region of interest" description="Disordered" evidence="7">
    <location>
        <begin position="2099"/>
        <end position="2180"/>
    </location>
</feature>
<dbReference type="InterPro" id="IPR039891">
    <property type="entry name" value="VWA8"/>
</dbReference>
<feature type="compositionally biased region" description="Basic and acidic residues" evidence="7">
    <location>
        <begin position="1589"/>
        <end position="1605"/>
    </location>
</feature>
<feature type="compositionally biased region" description="Basic and acidic residues" evidence="7">
    <location>
        <begin position="2167"/>
        <end position="2180"/>
    </location>
</feature>
<evidence type="ECO:0000256" key="2">
    <source>
        <dbReference type="ARBA" id="ARBA00022491"/>
    </source>
</evidence>
<dbReference type="SUPFAM" id="SSF52540">
    <property type="entry name" value="P-loop containing nucleoside triphosphate hydrolases"/>
    <property type="match status" value="2"/>
</dbReference>
<evidence type="ECO:0000313" key="10">
    <source>
        <dbReference type="Proteomes" id="UP000757232"/>
    </source>
</evidence>
<feature type="compositionally biased region" description="Acidic residues" evidence="7">
    <location>
        <begin position="1769"/>
        <end position="1780"/>
    </location>
</feature>
<feature type="compositionally biased region" description="Pro residues" evidence="7">
    <location>
        <begin position="2308"/>
        <end position="2319"/>
    </location>
</feature>
<organism evidence="9 10">
    <name type="scientific">Sanghuangporus baumii</name>
    <name type="common">Phellinus baumii</name>
    <dbReference type="NCBI Taxonomy" id="108892"/>
    <lineage>
        <taxon>Eukaryota</taxon>
        <taxon>Fungi</taxon>
        <taxon>Dikarya</taxon>
        <taxon>Basidiomycota</taxon>
        <taxon>Agaricomycotina</taxon>
        <taxon>Agaricomycetes</taxon>
        <taxon>Hymenochaetales</taxon>
        <taxon>Hymenochaetaceae</taxon>
        <taxon>Sanghuangporus</taxon>
    </lineage>
</organism>
<evidence type="ECO:0000256" key="4">
    <source>
        <dbReference type="ARBA" id="ARBA00023163"/>
    </source>
</evidence>
<keyword evidence="4" id="KW-0804">Transcription</keyword>
<dbReference type="Pfam" id="PF07728">
    <property type="entry name" value="AAA_5"/>
    <property type="match status" value="2"/>
</dbReference>
<feature type="compositionally biased region" description="Low complexity" evidence="7">
    <location>
        <begin position="1704"/>
        <end position="1715"/>
    </location>
</feature>
<feature type="region of interest" description="Disordered" evidence="7">
    <location>
        <begin position="1079"/>
        <end position="1124"/>
    </location>
</feature>
<comment type="caution">
    <text evidence="9">The sequence shown here is derived from an EMBL/GenBank/DDBJ whole genome shotgun (WGS) entry which is preliminary data.</text>
</comment>
<dbReference type="SUPFAM" id="SSF53300">
    <property type="entry name" value="vWA-like"/>
    <property type="match status" value="1"/>
</dbReference>
<feature type="compositionally biased region" description="Basic and acidic residues" evidence="7">
    <location>
        <begin position="2287"/>
        <end position="2305"/>
    </location>
</feature>